<dbReference type="PANTHER" id="PTHR42951">
    <property type="entry name" value="METALLO-BETA-LACTAMASE DOMAIN-CONTAINING"/>
    <property type="match status" value="1"/>
</dbReference>
<dbReference type="SMART" id="SM00849">
    <property type="entry name" value="Lactamase_B"/>
    <property type="match status" value="1"/>
</dbReference>
<keyword evidence="4" id="KW-1185">Reference proteome</keyword>
<dbReference type="EMBL" id="PUGF01000002">
    <property type="protein sequence ID" value="PRC94585.1"/>
    <property type="molecule type" value="Genomic_DNA"/>
</dbReference>
<dbReference type="Gene3D" id="3.60.15.10">
    <property type="entry name" value="Ribonuclease Z/Hydroxyacylglutathione hydrolase-like"/>
    <property type="match status" value="1"/>
</dbReference>
<dbReference type="InterPro" id="IPR036866">
    <property type="entry name" value="RibonucZ/Hydroxyglut_hydro"/>
</dbReference>
<feature type="domain" description="Metallo-beta-lactamase" evidence="2">
    <location>
        <begin position="69"/>
        <end position="240"/>
    </location>
</feature>
<dbReference type="PANTHER" id="PTHR42951:SF22">
    <property type="entry name" value="METALLO BETA-LACTAMASE SUPERFAMILY LIPOPROTEIN"/>
    <property type="match status" value="1"/>
</dbReference>
<evidence type="ECO:0000256" key="1">
    <source>
        <dbReference type="SAM" id="SignalP"/>
    </source>
</evidence>
<gene>
    <name evidence="3" type="ORF">S2091_0588</name>
</gene>
<dbReference type="SUPFAM" id="SSF56281">
    <property type="entry name" value="Metallo-hydrolase/oxidoreductase"/>
    <property type="match status" value="1"/>
</dbReference>
<dbReference type="InterPro" id="IPR050855">
    <property type="entry name" value="NDM-1-like"/>
</dbReference>
<dbReference type="Pfam" id="PF00753">
    <property type="entry name" value="Lactamase_B"/>
    <property type="match status" value="1"/>
</dbReference>
<evidence type="ECO:0000313" key="3">
    <source>
        <dbReference type="EMBL" id="PRC94585.1"/>
    </source>
</evidence>
<feature type="chain" id="PRO_5015460745" evidence="1">
    <location>
        <begin position="25"/>
        <end position="338"/>
    </location>
</feature>
<name>A0A2S9H3M6_9BURK</name>
<sequence>MKFSRILAAAAFAVALPFSCVSHAQEADNLPNFVSVLPQIKAKTLPVDPQKGYLVKEVRPGVYVITDGMYQSAFMTTGKGVILFDAPPSFGGHIISAVAEVTSEPIVELVYSHVHVDHIGSADLILKQFPHLKIVAEEGTAEFLREMKDPHRPMPNRIFKDHLSLKLGSATAELKVGHWHSPEGDLFIYLPGKKFLMAIDTLAAGSVPFMGFDLTMNMHDYMKVFDQILAYDFDVLVAGHLTYLADRNDVQVTKDYVTDVYTTVKRIHDTANQMDIMSKAAQKYTWDNKFAVFRTVLDEVTEQCAKEIQGRWINKLDGVDVFVTSHCSTALVYARWDD</sequence>
<protein>
    <submittedName>
        <fullName evidence="3">Metallo-beta-lactamase superfamily</fullName>
    </submittedName>
</protein>
<accession>A0A2S9H3M6</accession>
<reference evidence="3 4" key="1">
    <citation type="submission" date="2018-02" db="EMBL/GenBank/DDBJ databases">
        <title>Solimicrobium silvestre gen. nov., sp. nov., isolated from alpine forest soil.</title>
        <authorList>
            <person name="Margesin R."/>
            <person name="Albuquerque L."/>
            <person name="Zhang D.-C."/>
            <person name="Froufe H.J.C."/>
            <person name="Severino R."/>
            <person name="Roxo I."/>
            <person name="Egas C."/>
            <person name="Da Costa M.S."/>
        </authorList>
    </citation>
    <scope>NUCLEOTIDE SEQUENCE [LARGE SCALE GENOMIC DNA]</scope>
    <source>
        <strain evidence="3 4">S20-91</strain>
    </source>
</reference>
<dbReference type="Proteomes" id="UP000237839">
    <property type="component" value="Unassembled WGS sequence"/>
</dbReference>
<proteinExistence type="predicted"/>
<comment type="caution">
    <text evidence="3">The sequence shown here is derived from an EMBL/GenBank/DDBJ whole genome shotgun (WGS) entry which is preliminary data.</text>
</comment>
<dbReference type="AlphaFoldDB" id="A0A2S9H3M6"/>
<keyword evidence="1" id="KW-0732">Signal</keyword>
<evidence type="ECO:0000313" key="4">
    <source>
        <dbReference type="Proteomes" id="UP000237839"/>
    </source>
</evidence>
<dbReference type="InterPro" id="IPR001279">
    <property type="entry name" value="Metallo-B-lactamas"/>
</dbReference>
<feature type="signal peptide" evidence="1">
    <location>
        <begin position="1"/>
        <end position="24"/>
    </location>
</feature>
<organism evidence="3 4">
    <name type="scientific">Solimicrobium silvestre</name>
    <dbReference type="NCBI Taxonomy" id="2099400"/>
    <lineage>
        <taxon>Bacteria</taxon>
        <taxon>Pseudomonadati</taxon>
        <taxon>Pseudomonadota</taxon>
        <taxon>Betaproteobacteria</taxon>
        <taxon>Burkholderiales</taxon>
        <taxon>Oxalobacteraceae</taxon>
        <taxon>Solimicrobium</taxon>
    </lineage>
</organism>
<evidence type="ECO:0000259" key="2">
    <source>
        <dbReference type="SMART" id="SM00849"/>
    </source>
</evidence>
<dbReference type="CDD" id="cd16276">
    <property type="entry name" value="metallo-hydrolase-like_MBL-fold"/>
    <property type="match status" value="1"/>
</dbReference>
<dbReference type="RefSeq" id="WP_165794894.1">
    <property type="nucleotide sequence ID" value="NZ_PUGF01000002.1"/>
</dbReference>